<evidence type="ECO:0000313" key="9">
    <source>
        <dbReference type="Proteomes" id="UP001157160"/>
    </source>
</evidence>
<keyword evidence="9" id="KW-1185">Reference proteome</keyword>
<keyword evidence="7" id="KW-0812">Transmembrane</keyword>
<comment type="similarity">
    <text evidence="2">Belongs to the NlpA lipoprotein family.</text>
</comment>
<evidence type="ECO:0000256" key="7">
    <source>
        <dbReference type="SAM" id="Phobius"/>
    </source>
</evidence>
<dbReference type="Pfam" id="PF03180">
    <property type="entry name" value="Lipoprotein_9"/>
    <property type="match status" value="1"/>
</dbReference>
<accession>A0AA37UJT0</accession>
<comment type="caution">
    <text evidence="8">The sequence shown here is derived from an EMBL/GenBank/DDBJ whole genome shotgun (WGS) entry which is preliminary data.</text>
</comment>
<proteinExistence type="inferred from homology"/>
<dbReference type="GO" id="GO:0016020">
    <property type="term" value="C:membrane"/>
    <property type="evidence" value="ECO:0007669"/>
    <property type="project" value="UniProtKB-SubCell"/>
</dbReference>
<keyword evidence="7" id="KW-1133">Transmembrane helix</keyword>
<reference evidence="8 9" key="1">
    <citation type="journal article" date="2014" name="Int. J. Syst. Evol. Microbiol.">
        <title>Complete genome sequence of Corynebacterium casei LMG S-19264T (=DSM 44701T), isolated from a smear-ripened cheese.</title>
        <authorList>
            <consortium name="US DOE Joint Genome Institute (JGI-PGF)"/>
            <person name="Walter F."/>
            <person name="Albersmeier A."/>
            <person name="Kalinowski J."/>
            <person name="Ruckert C."/>
        </authorList>
    </citation>
    <scope>NUCLEOTIDE SEQUENCE [LARGE SCALE GENOMIC DNA]</scope>
    <source>
        <strain evidence="8 9">NBRC 112289</strain>
    </source>
</reference>
<dbReference type="RefSeq" id="WP_284228937.1">
    <property type="nucleotide sequence ID" value="NZ_BSUL01000001.1"/>
</dbReference>
<evidence type="ECO:0000256" key="1">
    <source>
        <dbReference type="ARBA" id="ARBA00004635"/>
    </source>
</evidence>
<comment type="subcellular location">
    <subcellularLocation>
        <location evidence="1">Membrane</location>
        <topology evidence="1">Lipid-anchor</topology>
    </subcellularLocation>
</comment>
<dbReference type="PANTHER" id="PTHR30429:SF3">
    <property type="entry name" value="LIPOPROTEIN"/>
    <property type="match status" value="1"/>
</dbReference>
<feature type="transmembrane region" description="Helical" evidence="7">
    <location>
        <begin position="21"/>
        <end position="43"/>
    </location>
</feature>
<sequence>MSEQQSDLRASVESAGKKRRNIVIGAAGVAVVALVAGGAVIAANLGGGGDAGASAAEERLSLRLAVGEDNAYTDAVVASAADLGLDLEYVNVADWVLPNTEVASGEFDGNAFQHITYLSTFNAENGKDLTPQFSTIIVQWGVFSSTLESLDDLGRGARIALPDDPSNLGRALLILESAGVIEVDDAAGIKPTVDDVTDNPLGVEFVQIAALTIPQQFDDPSLDAVVVGTSYFDPKQGVTADDALFIDDALAETSLPYVNVVASRADNADDPAWAVLEEAYRDERVRDAIEEEFFGTTIPVDVPVDTLRERLAELEASASA</sequence>
<keyword evidence="3" id="KW-0732">Signal</keyword>
<protein>
    <submittedName>
        <fullName evidence="8">Metal ABC transporter substrate-binding protein</fullName>
    </submittedName>
</protein>
<dbReference type="PANTHER" id="PTHR30429">
    <property type="entry name" value="D-METHIONINE-BINDING LIPOPROTEIN METQ"/>
    <property type="match status" value="1"/>
</dbReference>
<name>A0AA37UJT0_9MICO</name>
<dbReference type="Gene3D" id="3.40.190.10">
    <property type="entry name" value="Periplasmic binding protein-like II"/>
    <property type="match status" value="2"/>
</dbReference>
<evidence type="ECO:0000256" key="6">
    <source>
        <dbReference type="ARBA" id="ARBA00023288"/>
    </source>
</evidence>
<evidence type="ECO:0000313" key="8">
    <source>
        <dbReference type="EMBL" id="GMA26841.1"/>
    </source>
</evidence>
<keyword evidence="6" id="KW-0449">Lipoprotein</keyword>
<dbReference type="InterPro" id="IPR004872">
    <property type="entry name" value="Lipoprotein_NlpA"/>
</dbReference>
<evidence type="ECO:0000256" key="4">
    <source>
        <dbReference type="ARBA" id="ARBA00023136"/>
    </source>
</evidence>
<organism evidence="8 9">
    <name type="scientific">Arenivirga flava</name>
    <dbReference type="NCBI Taxonomy" id="1930060"/>
    <lineage>
        <taxon>Bacteria</taxon>
        <taxon>Bacillati</taxon>
        <taxon>Actinomycetota</taxon>
        <taxon>Actinomycetes</taxon>
        <taxon>Micrococcales</taxon>
        <taxon>Microbacteriaceae</taxon>
        <taxon>Arenivirga</taxon>
    </lineage>
</organism>
<dbReference type="EMBL" id="BSUL01000001">
    <property type="protein sequence ID" value="GMA26841.1"/>
    <property type="molecule type" value="Genomic_DNA"/>
</dbReference>
<dbReference type="AlphaFoldDB" id="A0AA37UJT0"/>
<keyword evidence="4 7" id="KW-0472">Membrane</keyword>
<gene>
    <name evidence="8" type="primary">metQ</name>
    <name evidence="8" type="ORF">GCM10025874_00940</name>
</gene>
<dbReference type="SUPFAM" id="SSF53850">
    <property type="entry name" value="Periplasmic binding protein-like II"/>
    <property type="match status" value="1"/>
</dbReference>
<evidence type="ECO:0000256" key="3">
    <source>
        <dbReference type="ARBA" id="ARBA00022729"/>
    </source>
</evidence>
<keyword evidence="5" id="KW-0564">Palmitate</keyword>
<evidence type="ECO:0000256" key="2">
    <source>
        <dbReference type="ARBA" id="ARBA00008973"/>
    </source>
</evidence>
<dbReference type="Proteomes" id="UP001157160">
    <property type="component" value="Unassembled WGS sequence"/>
</dbReference>
<evidence type="ECO:0000256" key="5">
    <source>
        <dbReference type="ARBA" id="ARBA00023139"/>
    </source>
</evidence>